<dbReference type="Proteomes" id="UP000886752">
    <property type="component" value="Unassembled WGS sequence"/>
</dbReference>
<comment type="caution">
    <text evidence="1">The sequence shown here is derived from an EMBL/GenBank/DDBJ whole genome shotgun (WGS) entry which is preliminary data.</text>
</comment>
<organism evidence="1 2">
    <name type="scientific">Candidatus Desulfovibrio intestinipullorum</name>
    <dbReference type="NCBI Taxonomy" id="2838536"/>
    <lineage>
        <taxon>Bacteria</taxon>
        <taxon>Pseudomonadati</taxon>
        <taxon>Thermodesulfobacteriota</taxon>
        <taxon>Desulfovibrionia</taxon>
        <taxon>Desulfovibrionales</taxon>
        <taxon>Desulfovibrionaceae</taxon>
        <taxon>Desulfovibrio</taxon>
    </lineage>
</organism>
<reference evidence="1" key="2">
    <citation type="submission" date="2021-04" db="EMBL/GenBank/DDBJ databases">
        <authorList>
            <person name="Gilroy R."/>
        </authorList>
    </citation>
    <scope>NUCLEOTIDE SEQUENCE</scope>
    <source>
        <strain evidence="1">ChiHecec2B26-446</strain>
    </source>
</reference>
<evidence type="ECO:0000313" key="2">
    <source>
        <dbReference type="Proteomes" id="UP000886752"/>
    </source>
</evidence>
<accession>A0A9D1PYV1</accession>
<name>A0A9D1PYV1_9BACT</name>
<gene>
    <name evidence="1" type="ORF">H9894_09620</name>
</gene>
<dbReference type="AlphaFoldDB" id="A0A9D1PYV1"/>
<evidence type="ECO:0000313" key="1">
    <source>
        <dbReference type="EMBL" id="HIW01425.1"/>
    </source>
</evidence>
<protein>
    <submittedName>
        <fullName evidence="1">Uncharacterized protein</fullName>
    </submittedName>
</protein>
<reference evidence="1" key="1">
    <citation type="journal article" date="2021" name="PeerJ">
        <title>Extensive microbial diversity within the chicken gut microbiome revealed by metagenomics and culture.</title>
        <authorList>
            <person name="Gilroy R."/>
            <person name="Ravi A."/>
            <person name="Getino M."/>
            <person name="Pursley I."/>
            <person name="Horton D.L."/>
            <person name="Alikhan N.F."/>
            <person name="Baker D."/>
            <person name="Gharbi K."/>
            <person name="Hall N."/>
            <person name="Watson M."/>
            <person name="Adriaenssens E.M."/>
            <person name="Foster-Nyarko E."/>
            <person name="Jarju S."/>
            <person name="Secka A."/>
            <person name="Antonio M."/>
            <person name="Oren A."/>
            <person name="Chaudhuri R.R."/>
            <person name="La Ragione R."/>
            <person name="Hildebrand F."/>
            <person name="Pallen M.J."/>
        </authorList>
    </citation>
    <scope>NUCLEOTIDE SEQUENCE</scope>
    <source>
        <strain evidence="1">ChiHecec2B26-446</strain>
    </source>
</reference>
<sequence>MKMHPPRDRDFTRLGVMKLHPACRWKGLQECLAQHPERYPGIRLNILRRALISGCRRAGDMKLHPPRDMKCTR</sequence>
<proteinExistence type="predicted"/>
<feature type="non-terminal residue" evidence="1">
    <location>
        <position position="73"/>
    </location>
</feature>
<dbReference type="EMBL" id="DXHV01000081">
    <property type="protein sequence ID" value="HIW01425.1"/>
    <property type="molecule type" value="Genomic_DNA"/>
</dbReference>